<evidence type="ECO:0000256" key="1">
    <source>
        <dbReference type="ARBA" id="ARBA00004275"/>
    </source>
</evidence>
<comment type="similarity">
    <text evidence="2 11">Belongs to the thiolase-like superfamily. Thiolase family.</text>
</comment>
<dbReference type="PIRSF" id="PIRSF000429">
    <property type="entry name" value="Ac-CoA_Ac_transf"/>
    <property type="match status" value="1"/>
</dbReference>
<evidence type="ECO:0000256" key="4">
    <source>
        <dbReference type="ARBA" id="ARBA00022832"/>
    </source>
</evidence>
<dbReference type="InterPro" id="IPR002155">
    <property type="entry name" value="Thiolase"/>
</dbReference>
<dbReference type="GO" id="GO:0006635">
    <property type="term" value="P:fatty acid beta-oxidation"/>
    <property type="evidence" value="ECO:0007669"/>
    <property type="project" value="TreeGrafter"/>
</dbReference>
<reference evidence="14" key="1">
    <citation type="submission" date="2021-01" db="EMBL/GenBank/DDBJ databases">
        <authorList>
            <person name="Corre E."/>
            <person name="Pelletier E."/>
            <person name="Niang G."/>
            <person name="Scheremetjew M."/>
            <person name="Finn R."/>
            <person name="Kale V."/>
            <person name="Holt S."/>
            <person name="Cochrane G."/>
            <person name="Meng A."/>
            <person name="Brown T."/>
            <person name="Cohen L."/>
        </authorList>
    </citation>
    <scope>NUCLEOTIDE SEQUENCE</scope>
    <source>
        <strain evidence="14">CCMP1594</strain>
    </source>
</reference>
<evidence type="ECO:0000256" key="2">
    <source>
        <dbReference type="ARBA" id="ARBA00010982"/>
    </source>
</evidence>
<dbReference type="GO" id="GO:0010124">
    <property type="term" value="P:phenylacetate catabolic process"/>
    <property type="evidence" value="ECO:0007669"/>
    <property type="project" value="TreeGrafter"/>
</dbReference>
<comment type="subcellular location">
    <subcellularLocation>
        <location evidence="1">Peroxisome</location>
    </subcellularLocation>
</comment>
<feature type="active site" description="Proton acceptor" evidence="10">
    <location>
        <position position="389"/>
    </location>
</feature>
<feature type="domain" description="Thiolase N-terminal" evidence="12">
    <location>
        <begin position="21"/>
        <end position="272"/>
    </location>
</feature>
<dbReference type="CDD" id="cd00751">
    <property type="entry name" value="thiolase"/>
    <property type="match status" value="1"/>
</dbReference>
<dbReference type="InterPro" id="IPR020617">
    <property type="entry name" value="Thiolase_C"/>
</dbReference>
<dbReference type="AlphaFoldDB" id="A0A7S4LM94"/>
<dbReference type="GO" id="GO:0003988">
    <property type="term" value="F:acetyl-CoA C-acyltransferase activity"/>
    <property type="evidence" value="ECO:0007669"/>
    <property type="project" value="UniProtKB-EC"/>
</dbReference>
<evidence type="ECO:0000256" key="10">
    <source>
        <dbReference type="PIRSR" id="PIRSR000429-1"/>
    </source>
</evidence>
<organism evidence="14">
    <name type="scientific">Eutreptiella gymnastica</name>
    <dbReference type="NCBI Taxonomy" id="73025"/>
    <lineage>
        <taxon>Eukaryota</taxon>
        <taxon>Discoba</taxon>
        <taxon>Euglenozoa</taxon>
        <taxon>Euglenida</taxon>
        <taxon>Spirocuta</taxon>
        <taxon>Euglenophyceae</taxon>
        <taxon>Eutreptiales</taxon>
        <taxon>Eutreptiaceae</taxon>
        <taxon>Eutreptiella</taxon>
    </lineage>
</organism>
<dbReference type="EMBL" id="HBJA01143995">
    <property type="protein sequence ID" value="CAE0838197.1"/>
    <property type="molecule type" value="Transcribed_RNA"/>
</dbReference>
<evidence type="ECO:0000256" key="3">
    <source>
        <dbReference type="ARBA" id="ARBA00022679"/>
    </source>
</evidence>
<dbReference type="Gene3D" id="3.40.47.10">
    <property type="match status" value="1"/>
</dbReference>
<evidence type="ECO:0000313" key="14">
    <source>
        <dbReference type="EMBL" id="CAE0838197.1"/>
    </source>
</evidence>
<dbReference type="EC" id="2.3.1.16" evidence="9"/>
<evidence type="ECO:0000256" key="7">
    <source>
        <dbReference type="ARBA" id="ARBA00023140"/>
    </source>
</evidence>
<keyword evidence="3 11" id="KW-0808">Transferase</keyword>
<evidence type="ECO:0000256" key="6">
    <source>
        <dbReference type="ARBA" id="ARBA00023098"/>
    </source>
</evidence>
<dbReference type="GO" id="GO:0005777">
    <property type="term" value="C:peroxisome"/>
    <property type="evidence" value="ECO:0007669"/>
    <property type="project" value="UniProtKB-SubCell"/>
</dbReference>
<dbReference type="PROSITE" id="PS00737">
    <property type="entry name" value="THIOLASE_2"/>
    <property type="match status" value="1"/>
</dbReference>
<dbReference type="InterPro" id="IPR016039">
    <property type="entry name" value="Thiolase-like"/>
</dbReference>
<dbReference type="InterPro" id="IPR050215">
    <property type="entry name" value="Thiolase-like_sf_Thiolase"/>
</dbReference>
<dbReference type="PANTHER" id="PTHR43853">
    <property type="entry name" value="3-KETOACYL-COA THIOLASE, PEROXISOMAL"/>
    <property type="match status" value="1"/>
</dbReference>
<dbReference type="SUPFAM" id="SSF53901">
    <property type="entry name" value="Thiolase-like"/>
    <property type="match status" value="2"/>
</dbReference>
<keyword evidence="7" id="KW-0576">Peroxisome</keyword>
<keyword evidence="8 11" id="KW-0012">Acyltransferase</keyword>
<evidence type="ECO:0000256" key="11">
    <source>
        <dbReference type="RuleBase" id="RU003557"/>
    </source>
</evidence>
<evidence type="ECO:0000256" key="9">
    <source>
        <dbReference type="ARBA" id="ARBA00024073"/>
    </source>
</evidence>
<evidence type="ECO:0000256" key="8">
    <source>
        <dbReference type="ARBA" id="ARBA00023315"/>
    </source>
</evidence>
<proteinExistence type="inferred from homology"/>
<evidence type="ECO:0000259" key="13">
    <source>
        <dbReference type="Pfam" id="PF02803"/>
    </source>
</evidence>
<feature type="domain" description="Thiolase C-terminal" evidence="13">
    <location>
        <begin position="281"/>
        <end position="401"/>
    </location>
</feature>
<evidence type="ECO:0000259" key="12">
    <source>
        <dbReference type="Pfam" id="PF00108"/>
    </source>
</evidence>
<feature type="active site" description="Acyl-thioester intermediate" evidence="10">
    <location>
        <position position="106"/>
    </location>
</feature>
<keyword evidence="5" id="KW-0809">Transit peptide</keyword>
<dbReference type="InterPro" id="IPR020610">
    <property type="entry name" value="Thiolase_AS"/>
</dbReference>
<accession>A0A7S4LM94</accession>
<keyword evidence="6" id="KW-0443">Lipid metabolism</keyword>
<keyword evidence="4" id="KW-0276">Fatty acid metabolism</keyword>
<protein>
    <recommendedName>
        <fullName evidence="9">acetyl-CoA C-acyltransferase</fullName>
        <ecNumber evidence="9">2.3.1.16</ecNumber>
    </recommendedName>
</protein>
<name>A0A7S4LM94_9EUGL</name>
<feature type="active site" description="Proton acceptor" evidence="10">
    <location>
        <position position="359"/>
    </location>
</feature>
<dbReference type="PANTHER" id="PTHR43853:SF8">
    <property type="entry name" value="3-KETOACYL-COA THIOLASE, PEROXISOMAL"/>
    <property type="match status" value="1"/>
</dbReference>
<dbReference type="InterPro" id="IPR020613">
    <property type="entry name" value="Thiolase_CS"/>
</dbReference>
<sequence>MSAAHRLANVESALNCRDDDVVIVSACRTAVGRARKGGFKDTNPTDLLATVLRGVISRVQFPASKVDDVVVGNVLLPGAGATQARMAMLLAGLPQETSVQAVDRQCSSGLQAIAACAAAIAAGQVDVAIGAGVESMSLGKMGDVGPISEVAMANDKAKQCTIPMGITSENVAERYGIGREEQDRFAVESNHKAIAAQKAGKFVAEIVPVTATVKDASGGKNQVVVEADEGPRATTYEQLAKLKPSFKPNGCSTAGNSSQMSDGAAAVLLMKRKTAKTMGLPVLATFRSFAVAGCSPDVMGIGPIYAIPRALEKAGVGIRDVDVFEINEAFASQCLYSAKHLGIPMEKLNPLGGAIALGHPLGCTGCRQVVTLVHELRRRGKGRGVVSMCIGTGMGAAAVLEVE</sequence>
<dbReference type="Pfam" id="PF02803">
    <property type="entry name" value="Thiolase_C"/>
    <property type="match status" value="1"/>
</dbReference>
<gene>
    <name evidence="14" type="ORF">EGYM00163_LOCUS49569</name>
</gene>
<dbReference type="NCBIfam" id="TIGR01930">
    <property type="entry name" value="AcCoA-C-Actrans"/>
    <property type="match status" value="1"/>
</dbReference>
<dbReference type="PROSITE" id="PS00099">
    <property type="entry name" value="THIOLASE_3"/>
    <property type="match status" value="1"/>
</dbReference>
<dbReference type="InterPro" id="IPR020616">
    <property type="entry name" value="Thiolase_N"/>
</dbReference>
<dbReference type="FunFam" id="3.40.47.10:FF:000010">
    <property type="entry name" value="Acetyl-CoA acetyltransferase (Thiolase)"/>
    <property type="match status" value="1"/>
</dbReference>
<evidence type="ECO:0000256" key="5">
    <source>
        <dbReference type="ARBA" id="ARBA00022946"/>
    </source>
</evidence>
<dbReference type="Pfam" id="PF00108">
    <property type="entry name" value="Thiolase_N"/>
    <property type="match status" value="1"/>
</dbReference>